<reference evidence="1 2" key="1">
    <citation type="submission" date="2017-03" db="EMBL/GenBank/DDBJ databases">
        <title>Genome sequencing of Shewanella japonica KCTC 22435.</title>
        <authorList>
            <person name="Kim K.M."/>
        </authorList>
    </citation>
    <scope>NUCLEOTIDE SEQUENCE [LARGE SCALE GENOMIC DNA]</scope>
    <source>
        <strain evidence="1 2">KCTC 22435</strain>
    </source>
</reference>
<proteinExistence type="predicted"/>
<accession>A0ABN4YIZ2</accession>
<evidence type="ECO:0008006" key="3">
    <source>
        <dbReference type="Google" id="ProtNLM"/>
    </source>
</evidence>
<keyword evidence="2" id="KW-1185">Reference proteome</keyword>
<protein>
    <recommendedName>
        <fullName evidence="3">Small highly charged protein</fullName>
    </recommendedName>
</protein>
<dbReference type="EMBL" id="CP020472">
    <property type="protein sequence ID" value="ARD23144.1"/>
    <property type="molecule type" value="Genomic_DNA"/>
</dbReference>
<evidence type="ECO:0000313" key="1">
    <source>
        <dbReference type="EMBL" id="ARD23144.1"/>
    </source>
</evidence>
<sequence>MSQNYKFDIDDLLWDEEVETKPKTKKVNHRRKDTKKRYADDYAELDFEANQYQ</sequence>
<dbReference type="RefSeq" id="WP_119968964.1">
    <property type="nucleotide sequence ID" value="NZ_CANMJJ010000005.1"/>
</dbReference>
<organism evidence="1 2">
    <name type="scientific">Shewanella japonica</name>
    <dbReference type="NCBI Taxonomy" id="93973"/>
    <lineage>
        <taxon>Bacteria</taxon>
        <taxon>Pseudomonadati</taxon>
        <taxon>Pseudomonadota</taxon>
        <taxon>Gammaproteobacteria</taxon>
        <taxon>Alteromonadales</taxon>
        <taxon>Shewanellaceae</taxon>
        <taxon>Shewanella</taxon>
    </lineage>
</organism>
<gene>
    <name evidence="1" type="ORF">SJ2017_2865</name>
</gene>
<dbReference type="Proteomes" id="UP000191820">
    <property type="component" value="Chromosome"/>
</dbReference>
<name>A0ABN4YIZ2_9GAMM</name>
<evidence type="ECO:0000313" key="2">
    <source>
        <dbReference type="Proteomes" id="UP000191820"/>
    </source>
</evidence>